<dbReference type="InterPro" id="IPR025714">
    <property type="entry name" value="Methyltranfer_dom"/>
</dbReference>
<dbReference type="SUPFAM" id="SSF53335">
    <property type="entry name" value="S-adenosyl-L-methionine-dependent methyltransferases"/>
    <property type="match status" value="1"/>
</dbReference>
<dbReference type="PANTHER" id="PTHR45128:SF1">
    <property type="entry name" value="S-ADENOSYLMETHIONINE-DEPENDENT METHYLTRANSFERASE RV2258C"/>
    <property type="match status" value="1"/>
</dbReference>
<dbReference type="EMBL" id="PFOI01000020">
    <property type="protein sequence ID" value="PIZ71201.1"/>
    <property type="molecule type" value="Genomic_DNA"/>
</dbReference>
<dbReference type="CDD" id="cd02440">
    <property type="entry name" value="AdoMet_MTases"/>
    <property type="match status" value="1"/>
</dbReference>
<dbReference type="Pfam" id="PF13847">
    <property type="entry name" value="Methyltransf_31"/>
    <property type="match status" value="1"/>
</dbReference>
<name>A0A2M7UIY7_9BACT</name>
<proteinExistence type="predicted"/>
<sequence>MPGTGGFLHPEQVIKQIDFQAGQKAADFGCGAGYFTILMASAVGPNGQVYACDVQTGPIESVAEKAKAANIFNIKTIRCNLEIPNSSKIAPESLDWVMLANILFQSQKKDAILQEAKRVLKPRGQIILIEWEPKVSLAPKEGWPLSRDQAIDIAKKLDLTLTKKIQAGEYHWGMILKKIK</sequence>
<dbReference type="Proteomes" id="UP000231071">
    <property type="component" value="Unassembled WGS sequence"/>
</dbReference>
<dbReference type="PANTHER" id="PTHR45128">
    <property type="entry name" value="METHYLTRANSFERASE TYPE 11"/>
    <property type="match status" value="1"/>
</dbReference>
<evidence type="ECO:0000259" key="1">
    <source>
        <dbReference type="Pfam" id="PF13847"/>
    </source>
</evidence>
<dbReference type="AlphaFoldDB" id="A0A2M7UIY7"/>
<accession>A0A2M7UIY7</accession>
<dbReference type="Gene3D" id="3.40.50.150">
    <property type="entry name" value="Vaccinia Virus protein VP39"/>
    <property type="match status" value="1"/>
</dbReference>
<dbReference type="InterPro" id="IPR053173">
    <property type="entry name" value="SAM-binding_MTase"/>
</dbReference>
<dbReference type="InterPro" id="IPR029063">
    <property type="entry name" value="SAM-dependent_MTases_sf"/>
</dbReference>
<protein>
    <recommendedName>
        <fullName evidence="1">Methyltransferase domain-containing protein</fullName>
    </recommendedName>
</protein>
<evidence type="ECO:0000313" key="2">
    <source>
        <dbReference type="EMBL" id="PIZ71201.1"/>
    </source>
</evidence>
<gene>
    <name evidence="2" type="ORF">COY09_01065</name>
</gene>
<reference evidence="3" key="1">
    <citation type="submission" date="2017-09" db="EMBL/GenBank/DDBJ databases">
        <title>Depth-based differentiation of microbial function through sediment-hosted aquifers and enrichment of novel symbionts in the deep terrestrial subsurface.</title>
        <authorList>
            <person name="Probst A.J."/>
            <person name="Ladd B."/>
            <person name="Jarett J.K."/>
            <person name="Geller-Mcgrath D.E."/>
            <person name="Sieber C.M.K."/>
            <person name="Emerson J.B."/>
            <person name="Anantharaman K."/>
            <person name="Thomas B.C."/>
            <person name="Malmstrom R."/>
            <person name="Stieglmeier M."/>
            <person name="Klingl A."/>
            <person name="Woyke T."/>
            <person name="Ryan C.M."/>
            <person name="Banfield J.F."/>
        </authorList>
    </citation>
    <scope>NUCLEOTIDE SEQUENCE [LARGE SCALE GENOMIC DNA]</scope>
</reference>
<organism evidence="2 3">
    <name type="scientific">Candidatus Portnoybacteria bacterium CG_4_10_14_0_2_um_filter_39_11</name>
    <dbReference type="NCBI Taxonomy" id="1974797"/>
    <lineage>
        <taxon>Bacteria</taxon>
        <taxon>Candidatus Portnoyibacteriota</taxon>
    </lineage>
</organism>
<evidence type="ECO:0000313" key="3">
    <source>
        <dbReference type="Proteomes" id="UP000231071"/>
    </source>
</evidence>
<comment type="caution">
    <text evidence="2">The sequence shown here is derived from an EMBL/GenBank/DDBJ whole genome shotgun (WGS) entry which is preliminary data.</text>
</comment>
<feature type="domain" description="Methyltransferase" evidence="1">
    <location>
        <begin position="22"/>
        <end position="132"/>
    </location>
</feature>